<evidence type="ECO:0000313" key="4">
    <source>
        <dbReference type="EMBL" id="PYH76329.1"/>
    </source>
</evidence>
<organism evidence="4 5">
    <name type="scientific">Aspergillus uvarum CBS 121591</name>
    <dbReference type="NCBI Taxonomy" id="1448315"/>
    <lineage>
        <taxon>Eukaryota</taxon>
        <taxon>Fungi</taxon>
        <taxon>Dikarya</taxon>
        <taxon>Ascomycota</taxon>
        <taxon>Pezizomycotina</taxon>
        <taxon>Eurotiomycetes</taxon>
        <taxon>Eurotiomycetidae</taxon>
        <taxon>Eurotiales</taxon>
        <taxon>Aspergillaceae</taxon>
        <taxon>Aspergillus</taxon>
        <taxon>Aspergillus subgen. Circumdati</taxon>
    </lineage>
</organism>
<sequence length="216" mass="25173">MSNYFQGLSLSLLVLRPASIDIPPLSVTTNIKMASPFDTIIITDDEELPSLEPGSSQPRRASCRDYSYRKFENLVVEAVNETETTPSHKCKRTETKEPSALDNAFEELRKAVNHKIKQLQEKNRNLRDELHQERERHQKELFQVKEEHQKTQEELSQQREKRVLECNICYRQPDRWVVIQCGHMFCRSCFKALRTEGCPTCRKEMTGFMGCYPFAG</sequence>
<dbReference type="STRING" id="1448315.A0A319BXP1"/>
<gene>
    <name evidence="4" type="ORF">BO82DRAFT_208027</name>
</gene>
<evidence type="ECO:0000256" key="2">
    <source>
        <dbReference type="SAM" id="Coils"/>
    </source>
</evidence>
<dbReference type="VEuPathDB" id="FungiDB:BO82DRAFT_208027"/>
<dbReference type="Pfam" id="PF13920">
    <property type="entry name" value="zf-C3HC4_3"/>
    <property type="match status" value="1"/>
</dbReference>
<dbReference type="SUPFAM" id="SSF57850">
    <property type="entry name" value="RING/U-box"/>
    <property type="match status" value="1"/>
</dbReference>
<dbReference type="InterPro" id="IPR047134">
    <property type="entry name" value="RNF4"/>
</dbReference>
<feature type="domain" description="RING-type" evidence="3">
    <location>
        <begin position="166"/>
        <end position="202"/>
    </location>
</feature>
<dbReference type="RefSeq" id="XP_025486529.1">
    <property type="nucleotide sequence ID" value="XM_025630667.1"/>
</dbReference>
<keyword evidence="5" id="KW-1185">Reference proteome</keyword>
<dbReference type="PROSITE" id="PS50089">
    <property type="entry name" value="ZF_RING_2"/>
    <property type="match status" value="1"/>
</dbReference>
<dbReference type="GeneID" id="37133408"/>
<proteinExistence type="predicted"/>
<dbReference type="InterPro" id="IPR001841">
    <property type="entry name" value="Znf_RING"/>
</dbReference>
<accession>A0A319BXP1</accession>
<dbReference type="Gene3D" id="3.30.40.10">
    <property type="entry name" value="Zinc/RING finger domain, C3HC4 (zinc finger)"/>
    <property type="match status" value="1"/>
</dbReference>
<keyword evidence="1" id="KW-0863">Zinc-finger</keyword>
<dbReference type="SMART" id="SM00184">
    <property type="entry name" value="RING"/>
    <property type="match status" value="1"/>
</dbReference>
<feature type="coiled-coil region" evidence="2">
    <location>
        <begin position="105"/>
        <end position="161"/>
    </location>
</feature>
<dbReference type="EMBL" id="KZ821760">
    <property type="protein sequence ID" value="PYH76329.1"/>
    <property type="molecule type" value="Genomic_DNA"/>
</dbReference>
<dbReference type="AlphaFoldDB" id="A0A319BXP1"/>
<keyword evidence="1" id="KW-0862">Zinc</keyword>
<dbReference type="CDD" id="cd16449">
    <property type="entry name" value="RING-HC"/>
    <property type="match status" value="1"/>
</dbReference>
<evidence type="ECO:0000256" key="1">
    <source>
        <dbReference type="PROSITE-ProRule" id="PRU00175"/>
    </source>
</evidence>
<dbReference type="PANTHER" id="PTHR23041">
    <property type="entry name" value="RING FINGER DOMAIN-CONTAINING"/>
    <property type="match status" value="1"/>
</dbReference>
<dbReference type="Proteomes" id="UP000248340">
    <property type="component" value="Unassembled WGS sequence"/>
</dbReference>
<evidence type="ECO:0000259" key="3">
    <source>
        <dbReference type="PROSITE" id="PS50089"/>
    </source>
</evidence>
<reference evidence="4 5" key="1">
    <citation type="submission" date="2016-12" db="EMBL/GenBank/DDBJ databases">
        <title>The genomes of Aspergillus section Nigri reveals drivers in fungal speciation.</title>
        <authorList>
            <consortium name="DOE Joint Genome Institute"/>
            <person name="Vesth T.C."/>
            <person name="Nybo J."/>
            <person name="Theobald S."/>
            <person name="Brandl J."/>
            <person name="Frisvad J.C."/>
            <person name="Nielsen K.F."/>
            <person name="Lyhne E.K."/>
            <person name="Kogle M.E."/>
            <person name="Kuo A."/>
            <person name="Riley R."/>
            <person name="Clum A."/>
            <person name="Nolan M."/>
            <person name="Lipzen A."/>
            <person name="Salamov A."/>
            <person name="Henrissat B."/>
            <person name="Wiebenga A."/>
            <person name="De Vries R.P."/>
            <person name="Grigoriev I.V."/>
            <person name="Mortensen U.H."/>
            <person name="Andersen M.R."/>
            <person name="Baker S.E."/>
        </authorList>
    </citation>
    <scope>NUCLEOTIDE SEQUENCE [LARGE SCALE GENOMIC DNA]</scope>
    <source>
        <strain evidence="4 5">CBS 121591</strain>
    </source>
</reference>
<keyword evidence="2" id="KW-0175">Coiled coil</keyword>
<dbReference type="GO" id="GO:0008270">
    <property type="term" value="F:zinc ion binding"/>
    <property type="evidence" value="ECO:0007669"/>
    <property type="project" value="UniProtKB-KW"/>
</dbReference>
<name>A0A319BXP1_9EURO</name>
<protein>
    <recommendedName>
        <fullName evidence="3">RING-type domain-containing protein</fullName>
    </recommendedName>
</protein>
<dbReference type="OrthoDB" id="4361836at2759"/>
<evidence type="ECO:0000313" key="5">
    <source>
        <dbReference type="Proteomes" id="UP000248340"/>
    </source>
</evidence>
<dbReference type="PANTHER" id="PTHR23041:SF78">
    <property type="entry name" value="E3 UBIQUITIN-PROTEIN LIGASE RNF4"/>
    <property type="match status" value="1"/>
</dbReference>
<dbReference type="InterPro" id="IPR013083">
    <property type="entry name" value="Znf_RING/FYVE/PHD"/>
</dbReference>
<keyword evidence="1" id="KW-0479">Metal-binding</keyword>